<sequence>MRLRLRRTLVLLKFYRTLFIFIKIVFLMLKLIFILFIPLIAFSQDQKNVFENFEKKVSNQFKVDLVNKNKLLQECNEYCKENKREFYTNFHIVDFDGDGKNDIIYVGKSGGESKLVSFWRNNGKTYDSIFEATGCILELKKESTTNSLRFVLWEYPCCADYQNFYKEYVPEKRNGKLSYSLKSNCAWVDGTLFPLKLDSSAESEFETILETYNLRTQPQINDNKHIEMGDSVKGNIIAEYPKGSDGIKLADSIGNDGKVWWFVKMKNNFIPKNNRLIEPKGENYYWTYGWMSSRFLKKIK</sequence>
<comment type="caution">
    <text evidence="2">The sequence shown here is derived from an EMBL/GenBank/DDBJ whole genome shotgun (WGS) entry which is preliminary data.</text>
</comment>
<organism evidence="2">
    <name type="scientific">mine drainage metagenome</name>
    <dbReference type="NCBI Taxonomy" id="410659"/>
    <lineage>
        <taxon>unclassified sequences</taxon>
        <taxon>metagenomes</taxon>
        <taxon>ecological metagenomes</taxon>
    </lineage>
</organism>
<keyword evidence="1" id="KW-0472">Membrane</keyword>
<keyword evidence="1" id="KW-1133">Transmembrane helix</keyword>
<dbReference type="AlphaFoldDB" id="A0A1J5SIM4"/>
<protein>
    <recommendedName>
        <fullName evidence="3">VCBS repeat-containing protein</fullName>
    </recommendedName>
</protein>
<evidence type="ECO:0008006" key="3">
    <source>
        <dbReference type="Google" id="ProtNLM"/>
    </source>
</evidence>
<proteinExistence type="predicted"/>
<dbReference type="EMBL" id="MLJW01000032">
    <property type="protein sequence ID" value="OIR08305.1"/>
    <property type="molecule type" value="Genomic_DNA"/>
</dbReference>
<keyword evidence="1" id="KW-0812">Transmembrane</keyword>
<dbReference type="InterPro" id="IPR028994">
    <property type="entry name" value="Integrin_alpha_N"/>
</dbReference>
<dbReference type="SUPFAM" id="SSF69318">
    <property type="entry name" value="Integrin alpha N-terminal domain"/>
    <property type="match status" value="1"/>
</dbReference>
<reference evidence="2" key="1">
    <citation type="submission" date="2016-10" db="EMBL/GenBank/DDBJ databases">
        <title>Sequence of Gallionella enrichment culture.</title>
        <authorList>
            <person name="Poehlein A."/>
            <person name="Muehling M."/>
            <person name="Daniel R."/>
        </authorList>
    </citation>
    <scope>NUCLEOTIDE SEQUENCE</scope>
</reference>
<name>A0A1J5SIM4_9ZZZZ</name>
<evidence type="ECO:0000256" key="1">
    <source>
        <dbReference type="SAM" id="Phobius"/>
    </source>
</evidence>
<gene>
    <name evidence="2" type="ORF">GALL_94730</name>
</gene>
<accession>A0A1J5SIM4</accession>
<feature type="transmembrane region" description="Helical" evidence="1">
    <location>
        <begin position="20"/>
        <end position="42"/>
    </location>
</feature>
<evidence type="ECO:0000313" key="2">
    <source>
        <dbReference type="EMBL" id="OIR08305.1"/>
    </source>
</evidence>